<protein>
    <recommendedName>
        <fullName evidence="3">Aladin</fullName>
    </recommendedName>
</protein>
<keyword evidence="2" id="KW-1185">Reference proteome</keyword>
<organism evidence="1 2">
    <name type="scientific">Riccia fluitans</name>
    <dbReference type="NCBI Taxonomy" id="41844"/>
    <lineage>
        <taxon>Eukaryota</taxon>
        <taxon>Viridiplantae</taxon>
        <taxon>Streptophyta</taxon>
        <taxon>Embryophyta</taxon>
        <taxon>Marchantiophyta</taxon>
        <taxon>Marchantiopsida</taxon>
        <taxon>Marchantiidae</taxon>
        <taxon>Marchantiales</taxon>
        <taxon>Ricciaceae</taxon>
        <taxon>Riccia</taxon>
    </lineage>
</organism>
<sequence length="268" mass="29659">MPVVPAPGEYTVCEINRDLLTRKDDVDKTAQDAYSKILGRVYASIPFRVNQPESGFRSGLSAAYYEEDQAREAGMPYYEPPMPSTSDRRGDVIGEEDIRRGFLSKQLSRAKNYISSTVQSVIGPYPEAQATFKSDRFQAVNWHKQKHWLAFLSSADQVLVYDFENPESREPAVLASDSQRGVEGVEWRPNSGATLSVACRGGICIWSASFPGNIAPVRAGIVSILGTPHRGSGARWALVDFLKTSDMKPVTAISWSPSGRYPEQLSYL</sequence>
<name>A0ABD1XML2_9MARC</name>
<dbReference type="AlphaFoldDB" id="A0ABD1XML2"/>
<evidence type="ECO:0000313" key="1">
    <source>
        <dbReference type="EMBL" id="KAL2609196.1"/>
    </source>
</evidence>
<dbReference type="InterPro" id="IPR045139">
    <property type="entry name" value="Aladin"/>
</dbReference>
<dbReference type="SUPFAM" id="SSF50978">
    <property type="entry name" value="WD40 repeat-like"/>
    <property type="match status" value="1"/>
</dbReference>
<evidence type="ECO:0008006" key="3">
    <source>
        <dbReference type="Google" id="ProtNLM"/>
    </source>
</evidence>
<dbReference type="InterPro" id="IPR015943">
    <property type="entry name" value="WD40/YVTN_repeat-like_dom_sf"/>
</dbReference>
<dbReference type="EMBL" id="JBHFFA010000008">
    <property type="protein sequence ID" value="KAL2609196.1"/>
    <property type="molecule type" value="Genomic_DNA"/>
</dbReference>
<dbReference type="PANTHER" id="PTHR14494">
    <property type="entry name" value="ALADIN/ADRACALIN/AAAS"/>
    <property type="match status" value="1"/>
</dbReference>
<reference evidence="1 2" key="1">
    <citation type="submission" date="2024-09" db="EMBL/GenBank/DDBJ databases">
        <title>Chromosome-scale assembly of Riccia fluitans.</title>
        <authorList>
            <person name="Paukszto L."/>
            <person name="Sawicki J."/>
            <person name="Karawczyk K."/>
            <person name="Piernik-Szablinska J."/>
            <person name="Szczecinska M."/>
            <person name="Mazdziarz M."/>
        </authorList>
    </citation>
    <scope>NUCLEOTIDE SEQUENCE [LARGE SCALE GENOMIC DNA]</scope>
    <source>
        <strain evidence="1">Rf_01</strain>
        <tissue evidence="1">Aerial parts of the thallus</tissue>
    </source>
</reference>
<gene>
    <name evidence="1" type="ORF">R1flu_027769</name>
</gene>
<dbReference type="Proteomes" id="UP001605036">
    <property type="component" value="Unassembled WGS sequence"/>
</dbReference>
<dbReference type="PANTHER" id="PTHR14494:SF0">
    <property type="entry name" value="ALADIN"/>
    <property type="match status" value="1"/>
</dbReference>
<comment type="caution">
    <text evidence="1">The sequence shown here is derived from an EMBL/GenBank/DDBJ whole genome shotgun (WGS) entry which is preliminary data.</text>
</comment>
<dbReference type="Gene3D" id="2.130.10.10">
    <property type="entry name" value="YVTN repeat-like/Quinoprotein amine dehydrogenase"/>
    <property type="match status" value="1"/>
</dbReference>
<accession>A0ABD1XML2</accession>
<evidence type="ECO:0000313" key="2">
    <source>
        <dbReference type="Proteomes" id="UP001605036"/>
    </source>
</evidence>
<dbReference type="InterPro" id="IPR036322">
    <property type="entry name" value="WD40_repeat_dom_sf"/>
</dbReference>
<proteinExistence type="predicted"/>